<proteinExistence type="predicted"/>
<keyword evidence="3" id="KW-1185">Reference proteome</keyword>
<dbReference type="AlphaFoldDB" id="A0A4V3CVP9"/>
<evidence type="ECO:0000256" key="1">
    <source>
        <dbReference type="SAM" id="MobiDB-lite"/>
    </source>
</evidence>
<feature type="compositionally biased region" description="Basic residues" evidence="1">
    <location>
        <begin position="120"/>
        <end position="145"/>
    </location>
</feature>
<feature type="compositionally biased region" description="Low complexity" evidence="1">
    <location>
        <begin position="211"/>
        <end position="229"/>
    </location>
</feature>
<evidence type="ECO:0000313" key="3">
    <source>
        <dbReference type="Proteomes" id="UP000294547"/>
    </source>
</evidence>
<feature type="region of interest" description="Disordered" evidence="1">
    <location>
        <begin position="42"/>
        <end position="235"/>
    </location>
</feature>
<reference evidence="2 3" key="1">
    <citation type="submission" date="2019-03" db="EMBL/GenBank/DDBJ databases">
        <title>Genomic Encyclopedia of Type Strains, Phase IV (KMG-IV): sequencing the most valuable type-strain genomes for metagenomic binning, comparative biology and taxonomic classification.</title>
        <authorList>
            <person name="Goeker M."/>
        </authorList>
    </citation>
    <scope>NUCLEOTIDE SEQUENCE [LARGE SCALE GENOMIC DNA]</scope>
    <source>
        <strain evidence="2 3">DSM 102969</strain>
    </source>
</reference>
<organism evidence="2 3">
    <name type="scientific">Oharaeibacter diazotrophicus</name>
    <dbReference type="NCBI Taxonomy" id="1920512"/>
    <lineage>
        <taxon>Bacteria</taxon>
        <taxon>Pseudomonadati</taxon>
        <taxon>Pseudomonadota</taxon>
        <taxon>Alphaproteobacteria</taxon>
        <taxon>Hyphomicrobiales</taxon>
        <taxon>Pleomorphomonadaceae</taxon>
        <taxon>Oharaeibacter</taxon>
    </lineage>
</organism>
<feature type="compositionally biased region" description="Low complexity" evidence="1">
    <location>
        <begin position="51"/>
        <end position="62"/>
    </location>
</feature>
<accession>A0A4V3CVP9</accession>
<name>A0A4V3CVP9_9HYPH</name>
<comment type="caution">
    <text evidence="2">The sequence shown here is derived from an EMBL/GenBank/DDBJ whole genome shotgun (WGS) entry which is preliminary data.</text>
</comment>
<feature type="compositionally biased region" description="Basic and acidic residues" evidence="1">
    <location>
        <begin position="197"/>
        <end position="207"/>
    </location>
</feature>
<dbReference type="Proteomes" id="UP000294547">
    <property type="component" value="Unassembled WGS sequence"/>
</dbReference>
<evidence type="ECO:0000313" key="2">
    <source>
        <dbReference type="EMBL" id="TDP83318.1"/>
    </source>
</evidence>
<gene>
    <name evidence="2" type="ORF">EDD54_3280</name>
</gene>
<dbReference type="EMBL" id="SNXY01000009">
    <property type="protein sequence ID" value="TDP83318.1"/>
    <property type="molecule type" value="Genomic_DNA"/>
</dbReference>
<protein>
    <submittedName>
        <fullName evidence="2">Uncharacterized protein</fullName>
    </submittedName>
</protein>
<sequence length="235" mass="25429">MYSDRFRKPQAPSSLFPSAAPTASLRTVGKAGKTLENRGFPSRLVARADRGAAPGARSGPWAVRRAQEAARPGGTPARRLRRSGQEAGFARCRPAIFDAAAPKQDGGSAAAPPRMGSRFGRMRHFAGPRRRPRYSARSTTRRRAPGARTYPKATLERAAFRRSGRRSSDDIGTPAHGARTRLVRPAGTRTGTPSPRCPDRRSGRREIGLSPRTAACPWRPAAAPSSARGSSRRRR</sequence>